<dbReference type="GO" id="GO:0008324">
    <property type="term" value="F:monoatomic cation transmembrane transporter activity"/>
    <property type="evidence" value="ECO:0007669"/>
    <property type="project" value="InterPro"/>
</dbReference>
<dbReference type="InterPro" id="IPR046342">
    <property type="entry name" value="CBS_dom_sf"/>
</dbReference>
<dbReference type="PANTHER" id="PTHR41394">
    <property type="entry name" value="MAGNESIUM TRANSPORTER MGTE"/>
    <property type="match status" value="1"/>
</dbReference>
<feature type="transmembrane region" description="Helical" evidence="8">
    <location>
        <begin position="347"/>
        <end position="374"/>
    </location>
</feature>
<dbReference type="SUPFAM" id="SSF54631">
    <property type="entry name" value="CBS-domain pair"/>
    <property type="match status" value="1"/>
</dbReference>
<protein>
    <submittedName>
        <fullName evidence="10">Magnesium transporter</fullName>
    </submittedName>
</protein>
<keyword evidence="4 8" id="KW-0812">Transmembrane</keyword>
<dbReference type="PANTHER" id="PTHR41394:SF5">
    <property type="entry name" value="SLC41A_MGTE INTEGRAL MEMBRANE DOMAIN-CONTAINING PROTEIN"/>
    <property type="match status" value="1"/>
</dbReference>
<organism evidence="10">
    <name type="scientific">Shewanella putrefaciens (strain CN-32 / ATCC BAA-453)</name>
    <dbReference type="NCBI Taxonomy" id="319224"/>
    <lineage>
        <taxon>Bacteria</taxon>
        <taxon>Pseudomonadati</taxon>
        <taxon>Pseudomonadota</taxon>
        <taxon>Gammaproteobacteria</taxon>
        <taxon>Alteromonadales</taxon>
        <taxon>Shewanellaceae</taxon>
        <taxon>Shewanella</taxon>
    </lineage>
</organism>
<evidence type="ECO:0000256" key="2">
    <source>
        <dbReference type="ARBA" id="ARBA00009749"/>
    </source>
</evidence>
<comment type="similarity">
    <text evidence="2">Belongs to the SLC41A transporter family.</text>
</comment>
<dbReference type="SMART" id="SM00924">
    <property type="entry name" value="MgtE_N"/>
    <property type="match status" value="1"/>
</dbReference>
<dbReference type="SUPFAM" id="SSF161093">
    <property type="entry name" value="MgtE membrane domain-like"/>
    <property type="match status" value="1"/>
</dbReference>
<evidence type="ECO:0000259" key="9">
    <source>
        <dbReference type="SMART" id="SM00924"/>
    </source>
</evidence>
<dbReference type="InterPro" id="IPR000644">
    <property type="entry name" value="CBS_dom"/>
</dbReference>
<dbReference type="HOGENOM" id="CLU_037408_1_0_6"/>
<evidence type="ECO:0000256" key="8">
    <source>
        <dbReference type="SAM" id="Phobius"/>
    </source>
</evidence>
<dbReference type="Pfam" id="PF03448">
    <property type="entry name" value="MgtE_N"/>
    <property type="match status" value="1"/>
</dbReference>
<feature type="transmembrane region" description="Helical" evidence="8">
    <location>
        <begin position="395"/>
        <end position="416"/>
    </location>
</feature>
<gene>
    <name evidence="10" type="ordered locus">Sputcn32_1301</name>
</gene>
<dbReference type="eggNOG" id="COG2239">
    <property type="taxonomic scope" value="Bacteria"/>
</dbReference>
<feature type="domain" description="Magnesium transporter MgtE intracellular" evidence="9">
    <location>
        <begin position="70"/>
        <end position="173"/>
    </location>
</feature>
<feature type="transmembrane region" description="Helical" evidence="8">
    <location>
        <begin position="422"/>
        <end position="448"/>
    </location>
</feature>
<dbReference type="STRING" id="319224.Sputcn32_1301"/>
<dbReference type="Pfam" id="PF00571">
    <property type="entry name" value="CBS"/>
    <property type="match status" value="1"/>
</dbReference>
<comment type="subcellular location">
    <subcellularLocation>
        <location evidence="1">Membrane</location>
        <topology evidence="1">Multi-pass membrane protein</topology>
    </subcellularLocation>
</comment>
<dbReference type="SUPFAM" id="SSF158791">
    <property type="entry name" value="MgtE N-terminal domain-like"/>
    <property type="match status" value="1"/>
</dbReference>
<dbReference type="Gene3D" id="3.10.580.10">
    <property type="entry name" value="CBS-domain"/>
    <property type="match status" value="1"/>
</dbReference>
<feature type="transmembrane region" description="Helical" evidence="8">
    <location>
        <begin position="460"/>
        <end position="483"/>
    </location>
</feature>
<evidence type="ECO:0000313" key="10">
    <source>
        <dbReference type="EMBL" id="ABP75029.1"/>
    </source>
</evidence>
<keyword evidence="5" id="KW-0460">Magnesium</keyword>
<dbReference type="InterPro" id="IPR006668">
    <property type="entry name" value="Mg_transptr_MgtE_intracell_dom"/>
</dbReference>
<evidence type="ECO:0000256" key="7">
    <source>
        <dbReference type="ARBA" id="ARBA00023136"/>
    </source>
</evidence>
<dbReference type="AlphaFoldDB" id="A4Y4Z6"/>
<dbReference type="Gene3D" id="1.20.50.50">
    <property type="match status" value="1"/>
</dbReference>
<evidence type="ECO:0000256" key="5">
    <source>
        <dbReference type="ARBA" id="ARBA00022842"/>
    </source>
</evidence>
<dbReference type="EMBL" id="CP000681">
    <property type="protein sequence ID" value="ABP75029.1"/>
    <property type="molecule type" value="Genomic_DNA"/>
</dbReference>
<evidence type="ECO:0000256" key="3">
    <source>
        <dbReference type="ARBA" id="ARBA00022448"/>
    </source>
</evidence>
<sequence length="484" mass="53838">MCNSVVLFANYLKYQYSYVNLVVKKGVHVTEHQAEYETNTQVDVGQVVQQLTDVEGEEQAEVFSEILNEAEPGTIALVLESLPLDERYERWQQVEFSERVTVLSLMRADPRMGILQRMPNNEVDLLFAQLSPEDLIEWSDYLPESFTDRALAQMGERQRQRFELYDQYSENQIGRYTDHQMLVLSDKATVAQAQRFFRRIELDCNDNLFIVNDEDKYQGTVRRYDIFKHNPDELLISLLAADSRALSADTSLLDAAEAIEHSREIELPIIDDLGELIGRVTLRTATALVREHYEAQLMATAGMDESDDLFAPIMKGAQRRTVWLGINLLTAFLASATIGLFENVLSQVVALAVLMPIVASMGGIAGSQSLTLMIRGMAMGQISVGNVFSLMKNELGIGIVNGILWAIVIGIVAGWWFSDNTIGIVIACAILINMAVAALAGVLVPMVLQKFNQDAALSGSVILTTVTDVVGFFTFLGMATLLYL</sequence>
<evidence type="ECO:0000256" key="4">
    <source>
        <dbReference type="ARBA" id="ARBA00022692"/>
    </source>
</evidence>
<dbReference type="InterPro" id="IPR036739">
    <property type="entry name" value="SLC41_membr_dom_sf"/>
</dbReference>
<evidence type="ECO:0000256" key="1">
    <source>
        <dbReference type="ARBA" id="ARBA00004141"/>
    </source>
</evidence>
<keyword evidence="7 8" id="KW-0472">Membrane</keyword>
<feature type="transmembrane region" description="Helical" evidence="8">
    <location>
        <begin position="322"/>
        <end position="341"/>
    </location>
</feature>
<dbReference type="InterPro" id="IPR006667">
    <property type="entry name" value="SLC41_membr_dom"/>
</dbReference>
<dbReference type="GO" id="GO:0016020">
    <property type="term" value="C:membrane"/>
    <property type="evidence" value="ECO:0007669"/>
    <property type="project" value="UniProtKB-SubCell"/>
</dbReference>
<dbReference type="KEGG" id="spc:Sputcn32_1301"/>
<name>A4Y4Z6_SHEPC</name>
<dbReference type="Gene3D" id="1.10.357.20">
    <property type="entry name" value="SLC41 divalent cation transporters, integral membrane domain"/>
    <property type="match status" value="1"/>
</dbReference>
<keyword evidence="6 8" id="KW-1133">Transmembrane helix</keyword>
<evidence type="ECO:0000256" key="6">
    <source>
        <dbReference type="ARBA" id="ARBA00022989"/>
    </source>
</evidence>
<keyword evidence="3" id="KW-0813">Transport</keyword>
<dbReference type="Pfam" id="PF01769">
    <property type="entry name" value="MgtE"/>
    <property type="match status" value="1"/>
</dbReference>
<proteinExistence type="inferred from homology"/>
<accession>A4Y4Z6</accession>
<reference evidence="10" key="1">
    <citation type="submission" date="2007-04" db="EMBL/GenBank/DDBJ databases">
        <title>Complete sequence of Shewanella putrefaciens CN-32.</title>
        <authorList>
            <consortium name="US DOE Joint Genome Institute"/>
            <person name="Copeland A."/>
            <person name="Lucas S."/>
            <person name="Lapidus A."/>
            <person name="Barry K."/>
            <person name="Detter J.C."/>
            <person name="Glavina del Rio T."/>
            <person name="Hammon N."/>
            <person name="Israni S."/>
            <person name="Dalin E."/>
            <person name="Tice H."/>
            <person name="Pitluck S."/>
            <person name="Chain P."/>
            <person name="Malfatti S."/>
            <person name="Shin M."/>
            <person name="Vergez L."/>
            <person name="Schmutz J."/>
            <person name="Larimer F."/>
            <person name="Land M."/>
            <person name="Hauser L."/>
            <person name="Kyrpides N."/>
            <person name="Mikhailova N."/>
            <person name="Romine M.F."/>
            <person name="Fredrickson J."/>
            <person name="Tiedje J."/>
            <person name="Richardson P."/>
        </authorList>
    </citation>
    <scope>NUCLEOTIDE SEQUENCE [LARGE SCALE GENOMIC DNA]</scope>
    <source>
        <strain evidence="10">CN-32</strain>
    </source>
</reference>